<dbReference type="EMBL" id="SNRW01035434">
    <property type="protein sequence ID" value="KAA6354950.1"/>
    <property type="molecule type" value="Genomic_DNA"/>
</dbReference>
<evidence type="ECO:0000313" key="1">
    <source>
        <dbReference type="EMBL" id="KAA6354950.1"/>
    </source>
</evidence>
<gene>
    <name evidence="1" type="ORF">EZS28_049524</name>
</gene>
<protein>
    <submittedName>
        <fullName evidence="1">Uncharacterized protein</fullName>
    </submittedName>
</protein>
<dbReference type="AlphaFoldDB" id="A0A5J4TBM4"/>
<reference evidence="1 2" key="1">
    <citation type="submission" date="2019-03" db="EMBL/GenBank/DDBJ databases">
        <title>Single cell metagenomics reveals metabolic interactions within the superorganism composed of flagellate Streblomastix strix and complex community of Bacteroidetes bacteria on its surface.</title>
        <authorList>
            <person name="Treitli S.C."/>
            <person name="Kolisko M."/>
            <person name="Husnik F."/>
            <person name="Keeling P."/>
            <person name="Hampl V."/>
        </authorList>
    </citation>
    <scope>NUCLEOTIDE SEQUENCE [LARGE SCALE GENOMIC DNA]</scope>
    <source>
        <strain evidence="1">ST1C</strain>
    </source>
</reference>
<proteinExistence type="predicted"/>
<evidence type="ECO:0000313" key="2">
    <source>
        <dbReference type="Proteomes" id="UP000324800"/>
    </source>
</evidence>
<dbReference type="Proteomes" id="UP000324800">
    <property type="component" value="Unassembled WGS sequence"/>
</dbReference>
<organism evidence="1 2">
    <name type="scientific">Streblomastix strix</name>
    <dbReference type="NCBI Taxonomy" id="222440"/>
    <lineage>
        <taxon>Eukaryota</taxon>
        <taxon>Metamonada</taxon>
        <taxon>Preaxostyla</taxon>
        <taxon>Oxymonadida</taxon>
        <taxon>Streblomastigidae</taxon>
        <taxon>Streblomastix</taxon>
    </lineage>
</organism>
<sequence>MLDRVEKNINEKSDKKMEQRCLGDDECEGKRTGMLYKSVKLFEALDAKRWPSYEEAEQGQTRCTGGKKQIQLDAPIRAAFEQSQAVFQMDASQCCRGAVLKLHNPELEVMFQDDWTNVWTLMSSNQTETAAVLCTFLHSEPFLRSKHIISHKLETDNSVTAYNMNRKAAAISLQKFTDRILEKIEVIQIQVQAFPIFPVREHVDCGHHLQLSQTFLKRLVFQRIVSRTHESGK</sequence>
<accession>A0A5J4TBM4</accession>
<comment type="caution">
    <text evidence="1">The sequence shown here is derived from an EMBL/GenBank/DDBJ whole genome shotgun (WGS) entry which is preliminary data.</text>
</comment>
<name>A0A5J4TBM4_9EUKA</name>